<evidence type="ECO:0000256" key="3">
    <source>
        <dbReference type="ARBA" id="ARBA00022443"/>
    </source>
</evidence>
<dbReference type="GO" id="GO:0005737">
    <property type="term" value="C:cytoplasm"/>
    <property type="evidence" value="ECO:0007669"/>
    <property type="project" value="UniProtKB-SubCell"/>
</dbReference>
<evidence type="ECO:0000313" key="10">
    <source>
        <dbReference type="EMBL" id="KIM63890.1"/>
    </source>
</evidence>
<dbReference type="STRING" id="1036808.A0A0C3DTD8"/>
<dbReference type="SMART" id="SM00028">
    <property type="entry name" value="TPR"/>
    <property type="match status" value="3"/>
</dbReference>
<name>A0A0C3DTD8_9AGAM</name>
<dbReference type="Proteomes" id="UP000053989">
    <property type="component" value="Unassembled WGS sequence"/>
</dbReference>
<evidence type="ECO:0000256" key="5">
    <source>
        <dbReference type="ARBA" id="ARBA00022737"/>
    </source>
</evidence>
<evidence type="ECO:0000256" key="4">
    <source>
        <dbReference type="ARBA" id="ARBA00022490"/>
    </source>
</evidence>
<dbReference type="PANTHER" id="PTHR15175:SF0">
    <property type="entry name" value="SH3 DOMAIN-CONTAINING PROTEIN C23A1.17"/>
    <property type="match status" value="1"/>
</dbReference>
<feature type="compositionally biased region" description="Polar residues" evidence="8">
    <location>
        <begin position="248"/>
        <end position="265"/>
    </location>
</feature>
<dbReference type="SMART" id="SM00666">
    <property type="entry name" value="PB1"/>
    <property type="match status" value="1"/>
</dbReference>
<feature type="region of interest" description="Disordered" evidence="8">
    <location>
        <begin position="477"/>
        <end position="503"/>
    </location>
</feature>
<dbReference type="InterPro" id="IPR051864">
    <property type="entry name" value="NCF2_NOXA1"/>
</dbReference>
<comment type="similarity">
    <text evidence="2">Belongs to the NCF2/NOXA1 family.</text>
</comment>
<keyword evidence="6 7" id="KW-0802">TPR repeat</keyword>
<dbReference type="PANTHER" id="PTHR15175">
    <property type="entry name" value="NEUTROPHIL CYTOSOLIC FACTOR 2, NEUTROPHIL NADPH OXIDASE FACTOR 2"/>
    <property type="match status" value="1"/>
</dbReference>
<evidence type="ECO:0000256" key="8">
    <source>
        <dbReference type="SAM" id="MobiDB-lite"/>
    </source>
</evidence>
<reference evidence="11" key="2">
    <citation type="submission" date="2015-01" db="EMBL/GenBank/DDBJ databases">
        <title>Evolutionary Origins and Diversification of the Mycorrhizal Mutualists.</title>
        <authorList>
            <consortium name="DOE Joint Genome Institute"/>
            <consortium name="Mycorrhizal Genomics Consortium"/>
            <person name="Kohler A."/>
            <person name="Kuo A."/>
            <person name="Nagy L.G."/>
            <person name="Floudas D."/>
            <person name="Copeland A."/>
            <person name="Barry K.W."/>
            <person name="Cichocki N."/>
            <person name="Veneault-Fourrey C."/>
            <person name="LaButti K."/>
            <person name="Lindquist E.A."/>
            <person name="Lipzen A."/>
            <person name="Lundell T."/>
            <person name="Morin E."/>
            <person name="Murat C."/>
            <person name="Riley R."/>
            <person name="Ohm R."/>
            <person name="Sun H."/>
            <person name="Tunlid A."/>
            <person name="Henrissat B."/>
            <person name="Grigoriev I.V."/>
            <person name="Hibbett D.S."/>
            <person name="Martin F."/>
        </authorList>
    </citation>
    <scope>NUCLEOTIDE SEQUENCE [LARGE SCALE GENOMIC DNA]</scope>
    <source>
        <strain evidence="11">Foug A</strain>
    </source>
</reference>
<evidence type="ECO:0000256" key="6">
    <source>
        <dbReference type="ARBA" id="ARBA00022803"/>
    </source>
</evidence>
<keyword evidence="3" id="KW-0728">SH3 domain</keyword>
<evidence type="ECO:0000256" key="1">
    <source>
        <dbReference type="ARBA" id="ARBA00004496"/>
    </source>
</evidence>
<evidence type="ECO:0000256" key="7">
    <source>
        <dbReference type="PROSITE-ProRule" id="PRU00339"/>
    </source>
</evidence>
<dbReference type="InterPro" id="IPR011990">
    <property type="entry name" value="TPR-like_helical_dom_sf"/>
</dbReference>
<feature type="domain" description="PB1" evidence="9">
    <location>
        <begin position="540"/>
        <end position="620"/>
    </location>
</feature>
<accession>A0A0C3DTD8</accession>
<proteinExistence type="inferred from homology"/>
<protein>
    <recommendedName>
        <fullName evidence="9">PB1 domain-containing protein</fullName>
    </recommendedName>
</protein>
<reference evidence="10 11" key="1">
    <citation type="submission" date="2014-04" db="EMBL/GenBank/DDBJ databases">
        <authorList>
            <consortium name="DOE Joint Genome Institute"/>
            <person name="Kuo A."/>
            <person name="Kohler A."/>
            <person name="Nagy L.G."/>
            <person name="Floudas D."/>
            <person name="Copeland A."/>
            <person name="Barry K.W."/>
            <person name="Cichocki N."/>
            <person name="Veneault-Fourrey C."/>
            <person name="LaButti K."/>
            <person name="Lindquist E.A."/>
            <person name="Lipzen A."/>
            <person name="Lundell T."/>
            <person name="Morin E."/>
            <person name="Murat C."/>
            <person name="Sun H."/>
            <person name="Tunlid A."/>
            <person name="Henrissat B."/>
            <person name="Grigoriev I.V."/>
            <person name="Hibbett D.S."/>
            <person name="Martin F."/>
            <person name="Nordberg H.P."/>
            <person name="Cantor M.N."/>
            <person name="Hua S.X."/>
        </authorList>
    </citation>
    <scope>NUCLEOTIDE SEQUENCE [LARGE SCALE GENOMIC DNA]</scope>
    <source>
        <strain evidence="10 11">Foug A</strain>
    </source>
</reference>
<dbReference type="FunFam" id="1.25.40.10:FF:000017">
    <property type="entry name" value="NADPH oxidase regulator NoxR"/>
    <property type="match status" value="1"/>
</dbReference>
<dbReference type="InterPro" id="IPR053793">
    <property type="entry name" value="PB1-like"/>
</dbReference>
<dbReference type="Pfam" id="PF00564">
    <property type="entry name" value="PB1"/>
    <property type="match status" value="1"/>
</dbReference>
<dbReference type="Gene3D" id="1.25.40.10">
    <property type="entry name" value="Tetratricopeptide repeat domain"/>
    <property type="match status" value="1"/>
</dbReference>
<dbReference type="InterPro" id="IPR000270">
    <property type="entry name" value="PB1_dom"/>
</dbReference>
<evidence type="ECO:0000256" key="2">
    <source>
        <dbReference type="ARBA" id="ARBA00008051"/>
    </source>
</evidence>
<dbReference type="OrthoDB" id="9450131at2759"/>
<keyword evidence="11" id="KW-1185">Reference proteome</keyword>
<dbReference type="SUPFAM" id="SSF54277">
    <property type="entry name" value="CAD &amp; PB1 domains"/>
    <property type="match status" value="1"/>
</dbReference>
<feature type="repeat" description="TPR" evidence="7">
    <location>
        <begin position="38"/>
        <end position="71"/>
    </location>
</feature>
<feature type="compositionally biased region" description="Low complexity" evidence="8">
    <location>
        <begin position="483"/>
        <end position="494"/>
    </location>
</feature>
<dbReference type="EMBL" id="KN822031">
    <property type="protein sequence ID" value="KIM63890.1"/>
    <property type="molecule type" value="Genomic_DNA"/>
</dbReference>
<dbReference type="SUPFAM" id="SSF48452">
    <property type="entry name" value="TPR-like"/>
    <property type="match status" value="1"/>
</dbReference>
<feature type="compositionally biased region" description="Pro residues" evidence="8">
    <location>
        <begin position="349"/>
        <end position="358"/>
    </location>
</feature>
<dbReference type="InParanoid" id="A0A0C3DTD8"/>
<evidence type="ECO:0000259" key="9">
    <source>
        <dbReference type="PROSITE" id="PS51745"/>
    </source>
</evidence>
<feature type="compositionally biased region" description="Low complexity" evidence="8">
    <location>
        <begin position="310"/>
        <end position="348"/>
    </location>
</feature>
<dbReference type="InterPro" id="IPR019734">
    <property type="entry name" value="TPR_rpt"/>
</dbReference>
<feature type="compositionally biased region" description="Polar residues" evidence="8">
    <location>
        <begin position="222"/>
        <end position="239"/>
    </location>
</feature>
<feature type="region of interest" description="Disordered" evidence="8">
    <location>
        <begin position="221"/>
        <end position="415"/>
    </location>
</feature>
<keyword evidence="5" id="KW-0677">Repeat</keyword>
<gene>
    <name evidence="10" type="ORF">SCLCIDRAFT_1213681</name>
</gene>
<organism evidence="10 11">
    <name type="scientific">Scleroderma citrinum Foug A</name>
    <dbReference type="NCBI Taxonomy" id="1036808"/>
    <lineage>
        <taxon>Eukaryota</taxon>
        <taxon>Fungi</taxon>
        <taxon>Dikarya</taxon>
        <taxon>Basidiomycota</taxon>
        <taxon>Agaricomycotina</taxon>
        <taxon>Agaricomycetes</taxon>
        <taxon>Agaricomycetidae</taxon>
        <taxon>Boletales</taxon>
        <taxon>Sclerodermatineae</taxon>
        <taxon>Sclerodermataceae</taxon>
        <taxon>Scleroderma</taxon>
    </lineage>
</organism>
<dbReference type="PROSITE" id="PS51745">
    <property type="entry name" value="PB1"/>
    <property type="match status" value="1"/>
</dbReference>
<sequence>MALSLKAELEIWAAALKAYDEQDFLKSLELFSRIADSSKILTNMALIYATIGEHEIAVEHFDSATSLDKFLAIAHFQCGVSNFLLGRYNAAYANFEDAFLYLRGNPAINYEQLGLKFKLFAAEVLFNRGLSQIYLGYNQEGMSDLKEARNVKVTEEHDVIDEAIRDRGERYTVFSIPVGILYRPSENKLKNSKAKDYLGKAKLVAASDVNDAYTEFSGVTKLKQQSDAQADASPNPSSNSDRKGTGSPALNRSATVPTQRTTSLEPTPPLERSKTTNDIPQTQDRERGHPPALRYVTLPTLQFPLPPTSTPRSSPTSKSSRTDDSGSAAQLQSQQTQASSPLSASQPFQQPPRPPARPAQPAQPVLPPPHLLASRRSQSVSHVSPARTKANMDGGRTAGTGLVRSNTSTGVMKGGNSGLIKQGIGVGMVGGTDRNDVLRSPLQDQPQPTPASARFAEFYDDYVGAYTDDPSSLAYAGVGSGRGSSRSPPSLSRSATVRSQPSGLPGLPVNGFMGGWDYAYRNGISDGRTVVADVPQDICTIRVKLYYQGEVRGMTLPASTLLSAFTARVATKFGVAIDTLRLKFVDEDGVKISLRDEEDWGLAMETATGGRSGKTGVEGRLEVWCEEI</sequence>
<dbReference type="PROSITE" id="PS50005">
    <property type="entry name" value="TPR"/>
    <property type="match status" value="1"/>
</dbReference>
<dbReference type="Gene3D" id="3.10.20.90">
    <property type="entry name" value="Phosphatidylinositol 3-kinase Catalytic Subunit, Chain A, domain 1"/>
    <property type="match status" value="1"/>
</dbReference>
<evidence type="ECO:0000313" key="11">
    <source>
        <dbReference type="Proteomes" id="UP000053989"/>
    </source>
</evidence>
<dbReference type="HOGENOM" id="CLU_020375_0_0_1"/>
<feature type="region of interest" description="Disordered" evidence="8">
    <location>
        <begin position="431"/>
        <end position="450"/>
    </location>
</feature>
<dbReference type="AlphaFoldDB" id="A0A0C3DTD8"/>
<comment type="subcellular location">
    <subcellularLocation>
        <location evidence="1">Cytoplasm</location>
    </subcellularLocation>
</comment>
<keyword evidence="4" id="KW-0963">Cytoplasm</keyword>